<dbReference type="Proteomes" id="UP000308181">
    <property type="component" value="Unassembled WGS sequence"/>
</dbReference>
<keyword evidence="3" id="KW-0808">Transferase</keyword>
<comment type="similarity">
    <text evidence="1">Belongs to the pseudomonas-type ThrB family.</text>
</comment>
<dbReference type="Pfam" id="PF01636">
    <property type="entry name" value="APH"/>
    <property type="match status" value="1"/>
</dbReference>
<dbReference type="SUPFAM" id="SSF56112">
    <property type="entry name" value="Protein kinase-like (PK-like)"/>
    <property type="match status" value="1"/>
</dbReference>
<keyword evidence="4" id="KW-1185">Reference proteome</keyword>
<dbReference type="InterPro" id="IPR011009">
    <property type="entry name" value="Kinase-like_dom_sf"/>
</dbReference>
<name>A0A4U1C103_9SPHI</name>
<protein>
    <submittedName>
        <fullName evidence="3">Aminoglycoside phosphotransferase</fullName>
    </submittedName>
</protein>
<dbReference type="GO" id="GO:0019202">
    <property type="term" value="F:amino acid kinase activity"/>
    <property type="evidence" value="ECO:0007669"/>
    <property type="project" value="TreeGrafter"/>
</dbReference>
<proteinExistence type="inferred from homology"/>
<gene>
    <name evidence="3" type="ORF">FA046_10380</name>
</gene>
<dbReference type="RefSeq" id="WP_136826335.1">
    <property type="nucleotide sequence ID" value="NZ_SWBP01000003.1"/>
</dbReference>
<dbReference type="PANTHER" id="PTHR21064">
    <property type="entry name" value="AMINOGLYCOSIDE PHOSPHOTRANSFERASE DOMAIN-CONTAINING PROTEIN-RELATED"/>
    <property type="match status" value="1"/>
</dbReference>
<reference evidence="3 4" key="1">
    <citation type="submission" date="2019-04" db="EMBL/GenBank/DDBJ databases">
        <title>Pedobacter sp. AR-3-17 sp. nov., isolated from Arctic soil.</title>
        <authorList>
            <person name="Dahal R.H."/>
            <person name="Kim D.-U."/>
        </authorList>
    </citation>
    <scope>NUCLEOTIDE SEQUENCE [LARGE SCALE GENOMIC DNA]</scope>
    <source>
        <strain evidence="3 4">AR-3-17</strain>
    </source>
</reference>
<dbReference type="OrthoDB" id="241498at2"/>
<evidence type="ECO:0000259" key="2">
    <source>
        <dbReference type="Pfam" id="PF01636"/>
    </source>
</evidence>
<dbReference type="InterPro" id="IPR002575">
    <property type="entry name" value="Aminoglycoside_PTrfase"/>
</dbReference>
<comment type="caution">
    <text evidence="3">The sequence shown here is derived from an EMBL/GenBank/DDBJ whole genome shotgun (WGS) entry which is preliminary data.</text>
</comment>
<dbReference type="PANTHER" id="PTHR21064:SF6">
    <property type="entry name" value="AMINOGLYCOSIDE PHOSPHOTRANSFERASE DOMAIN-CONTAINING PROTEIN"/>
    <property type="match status" value="1"/>
</dbReference>
<evidence type="ECO:0000313" key="3">
    <source>
        <dbReference type="EMBL" id="TKB97760.1"/>
    </source>
</evidence>
<organism evidence="3 4">
    <name type="scientific">Pedobacter cryophilus</name>
    <dbReference type="NCBI Taxonomy" id="2571271"/>
    <lineage>
        <taxon>Bacteria</taxon>
        <taxon>Pseudomonadati</taxon>
        <taxon>Bacteroidota</taxon>
        <taxon>Sphingobacteriia</taxon>
        <taxon>Sphingobacteriales</taxon>
        <taxon>Sphingobacteriaceae</taxon>
        <taxon>Pedobacter</taxon>
    </lineage>
</organism>
<evidence type="ECO:0000313" key="4">
    <source>
        <dbReference type="Proteomes" id="UP000308181"/>
    </source>
</evidence>
<dbReference type="Gene3D" id="3.30.200.20">
    <property type="entry name" value="Phosphorylase Kinase, domain 1"/>
    <property type="match status" value="1"/>
</dbReference>
<dbReference type="EMBL" id="SWBP01000003">
    <property type="protein sequence ID" value="TKB97760.1"/>
    <property type="molecule type" value="Genomic_DNA"/>
</dbReference>
<dbReference type="InterPro" id="IPR050249">
    <property type="entry name" value="Pseudomonas-type_ThrB"/>
</dbReference>
<dbReference type="Gene3D" id="3.90.1200.10">
    <property type="match status" value="1"/>
</dbReference>
<feature type="domain" description="Aminoglycoside phosphotransferase" evidence="2">
    <location>
        <begin position="37"/>
        <end position="242"/>
    </location>
</feature>
<evidence type="ECO:0000256" key="1">
    <source>
        <dbReference type="ARBA" id="ARBA00038240"/>
    </source>
</evidence>
<accession>A0A4U1C103</accession>
<dbReference type="AlphaFoldDB" id="A0A4U1C103"/>
<sequence>MNIFPVSSSILSSTHLIHLLIEKYGMSDKTTCKLLKAGINHSYLLTDGEEKFVFRIYSLNWRSEKEILEEIRLLNDLKSNQISVSYPITDQKQNYIQVLNAPEGKRFGVLFSFAKGEKLLNYSTELHYKMGTMMAQLHQKTHNYKLERVNYTPKILLQDSLKHLADFLPAQSSEMEFMLTTQKYLLDEFKKVNTNEIRFGAVHLDIWFDNFNISKDNEVILFDFDFIGNGWLCMDLAYYILQLHSTERDEKECTLKVASFLSGYESVVKISEEEKRIIPMLGVSLYFFYLGIQCERFENWSNTFLNEMYLKRFINLLVKRYFDLNKLGIN</sequence>